<accession>A0A0R2F376</accession>
<keyword evidence="1 2" id="KW-0238">DNA-binding</keyword>
<protein>
    <submittedName>
        <fullName evidence="4">Transcriptional regulator</fullName>
    </submittedName>
</protein>
<sequence>MNMVKYDLNKRPTKGAQRTLRAFSSAMFELLELKSFEAISVNELCQRSDYPRATFYNYFDDKYDLVNYCWYLLATEIRVGEAPKLSPDEILVTYFDRLYRFFAHHHRQMTAILQHNDIDETLIASFTNYLKQTVRTIFRQVLGDLQLNIPTELLVTQCSDTLLNLIEWIFLQDKPTTLDEAHRYLSILIGNSKKVVVPGVCAPNE</sequence>
<dbReference type="PATRIC" id="fig|1423804.4.peg.1700"/>
<feature type="domain" description="HTH tetR-type" evidence="3">
    <location>
        <begin position="17"/>
        <end position="77"/>
    </location>
</feature>
<dbReference type="STRING" id="1423804.FD14_GL001573"/>
<evidence type="ECO:0000313" key="5">
    <source>
        <dbReference type="Proteomes" id="UP000051442"/>
    </source>
</evidence>
<dbReference type="Proteomes" id="UP000051442">
    <property type="component" value="Unassembled WGS sequence"/>
</dbReference>
<gene>
    <name evidence="4" type="ORF">FD14_GL001573</name>
</gene>
<evidence type="ECO:0000256" key="2">
    <source>
        <dbReference type="PROSITE-ProRule" id="PRU00335"/>
    </source>
</evidence>
<name>A0A0R2F376_9LACO</name>
<dbReference type="Pfam" id="PF00440">
    <property type="entry name" value="TetR_N"/>
    <property type="match status" value="1"/>
</dbReference>
<organism evidence="4 5">
    <name type="scientific">Secundilactobacillus similis DSM 23365 = JCM 2765</name>
    <dbReference type="NCBI Taxonomy" id="1423804"/>
    <lineage>
        <taxon>Bacteria</taxon>
        <taxon>Bacillati</taxon>
        <taxon>Bacillota</taxon>
        <taxon>Bacilli</taxon>
        <taxon>Lactobacillales</taxon>
        <taxon>Lactobacillaceae</taxon>
        <taxon>Secundilactobacillus</taxon>
    </lineage>
</organism>
<dbReference type="AlphaFoldDB" id="A0A0R2F376"/>
<dbReference type="EMBL" id="AYZM01000134">
    <property type="protein sequence ID" value="KRN19943.1"/>
    <property type="molecule type" value="Genomic_DNA"/>
</dbReference>
<dbReference type="PROSITE" id="PS50977">
    <property type="entry name" value="HTH_TETR_2"/>
    <property type="match status" value="1"/>
</dbReference>
<dbReference type="SUPFAM" id="SSF46689">
    <property type="entry name" value="Homeodomain-like"/>
    <property type="match status" value="1"/>
</dbReference>
<dbReference type="InterPro" id="IPR001647">
    <property type="entry name" value="HTH_TetR"/>
</dbReference>
<reference evidence="4 5" key="1">
    <citation type="journal article" date="2015" name="Genome Announc.">
        <title>Expanding the biotechnology potential of lactobacilli through comparative genomics of 213 strains and associated genera.</title>
        <authorList>
            <person name="Sun Z."/>
            <person name="Harris H.M."/>
            <person name="McCann A."/>
            <person name="Guo C."/>
            <person name="Argimon S."/>
            <person name="Zhang W."/>
            <person name="Yang X."/>
            <person name="Jeffery I.B."/>
            <person name="Cooney J.C."/>
            <person name="Kagawa T.F."/>
            <person name="Liu W."/>
            <person name="Song Y."/>
            <person name="Salvetti E."/>
            <person name="Wrobel A."/>
            <person name="Rasinkangas P."/>
            <person name="Parkhill J."/>
            <person name="Rea M.C."/>
            <person name="O'Sullivan O."/>
            <person name="Ritari J."/>
            <person name="Douillard F.P."/>
            <person name="Paul Ross R."/>
            <person name="Yang R."/>
            <person name="Briner A.E."/>
            <person name="Felis G.E."/>
            <person name="de Vos W.M."/>
            <person name="Barrangou R."/>
            <person name="Klaenhammer T.R."/>
            <person name="Caufield P.W."/>
            <person name="Cui Y."/>
            <person name="Zhang H."/>
            <person name="O'Toole P.W."/>
        </authorList>
    </citation>
    <scope>NUCLEOTIDE SEQUENCE [LARGE SCALE GENOMIC DNA]</scope>
    <source>
        <strain evidence="4 5">DSM 23365</strain>
    </source>
</reference>
<comment type="caution">
    <text evidence="4">The sequence shown here is derived from an EMBL/GenBank/DDBJ whole genome shotgun (WGS) entry which is preliminary data.</text>
</comment>
<evidence type="ECO:0000313" key="4">
    <source>
        <dbReference type="EMBL" id="KRN19943.1"/>
    </source>
</evidence>
<keyword evidence="5" id="KW-1185">Reference proteome</keyword>
<evidence type="ECO:0000259" key="3">
    <source>
        <dbReference type="PROSITE" id="PS50977"/>
    </source>
</evidence>
<evidence type="ECO:0000256" key="1">
    <source>
        <dbReference type="ARBA" id="ARBA00023125"/>
    </source>
</evidence>
<dbReference type="Gene3D" id="1.10.357.10">
    <property type="entry name" value="Tetracycline Repressor, domain 2"/>
    <property type="match status" value="1"/>
</dbReference>
<dbReference type="PANTHER" id="PTHR43479">
    <property type="entry name" value="ACREF/ENVCD OPERON REPRESSOR-RELATED"/>
    <property type="match status" value="1"/>
</dbReference>
<dbReference type="PANTHER" id="PTHR43479:SF7">
    <property type="entry name" value="TETR-FAMILY TRANSCRIPTIONAL REGULATOR"/>
    <property type="match status" value="1"/>
</dbReference>
<proteinExistence type="predicted"/>
<dbReference type="InterPro" id="IPR009057">
    <property type="entry name" value="Homeodomain-like_sf"/>
</dbReference>
<feature type="DNA-binding region" description="H-T-H motif" evidence="2">
    <location>
        <begin position="40"/>
        <end position="59"/>
    </location>
</feature>
<dbReference type="InterPro" id="IPR050624">
    <property type="entry name" value="HTH-type_Tx_Regulator"/>
</dbReference>
<dbReference type="GO" id="GO:0003677">
    <property type="term" value="F:DNA binding"/>
    <property type="evidence" value="ECO:0007669"/>
    <property type="project" value="UniProtKB-UniRule"/>
</dbReference>